<evidence type="ECO:0000313" key="2">
    <source>
        <dbReference type="Proteomes" id="UP000288805"/>
    </source>
</evidence>
<evidence type="ECO:0000313" key="1">
    <source>
        <dbReference type="EMBL" id="RVW42864.1"/>
    </source>
</evidence>
<sequence>MRSHERTFVWLNIQSFSSLKTSLKPLAPTHSIQCKANQPLLQRESMDSSSLLLLLLLGFFCFAEFTSHAQLIPEDEGITTVISLVRSISGENETWVLLLKKSGEKEKLSLARRKMSRYFGDISPKYRVSEGIDTIFLGEISVQRFFGIYREKSAIFSRYIGDLAINRRFFSDISRGQRGSTKVKPATVPSTRYSAATVPPILLAAERI</sequence>
<dbReference type="AlphaFoldDB" id="A0A438E5G9"/>
<name>A0A438E5G9_VITVI</name>
<accession>A0A438E5G9</accession>
<dbReference type="EMBL" id="QGNW01001391">
    <property type="protein sequence ID" value="RVW42864.1"/>
    <property type="molecule type" value="Genomic_DNA"/>
</dbReference>
<dbReference type="Proteomes" id="UP000288805">
    <property type="component" value="Unassembled WGS sequence"/>
</dbReference>
<protein>
    <submittedName>
        <fullName evidence="1">Uncharacterized protein</fullName>
    </submittedName>
</protein>
<proteinExistence type="predicted"/>
<dbReference type="OrthoDB" id="4062651at2759"/>
<organism evidence="1 2">
    <name type="scientific">Vitis vinifera</name>
    <name type="common">Grape</name>
    <dbReference type="NCBI Taxonomy" id="29760"/>
    <lineage>
        <taxon>Eukaryota</taxon>
        <taxon>Viridiplantae</taxon>
        <taxon>Streptophyta</taxon>
        <taxon>Embryophyta</taxon>
        <taxon>Tracheophyta</taxon>
        <taxon>Spermatophyta</taxon>
        <taxon>Magnoliopsida</taxon>
        <taxon>eudicotyledons</taxon>
        <taxon>Gunneridae</taxon>
        <taxon>Pentapetalae</taxon>
        <taxon>rosids</taxon>
        <taxon>Vitales</taxon>
        <taxon>Vitaceae</taxon>
        <taxon>Viteae</taxon>
        <taxon>Vitis</taxon>
    </lineage>
</organism>
<reference evidence="1 2" key="1">
    <citation type="journal article" date="2018" name="PLoS Genet.">
        <title>Population sequencing reveals clonal diversity and ancestral inbreeding in the grapevine cultivar Chardonnay.</title>
        <authorList>
            <person name="Roach M.J."/>
            <person name="Johnson D.L."/>
            <person name="Bohlmann J."/>
            <person name="van Vuuren H.J."/>
            <person name="Jones S.J."/>
            <person name="Pretorius I.S."/>
            <person name="Schmidt S.A."/>
            <person name="Borneman A.R."/>
        </authorList>
    </citation>
    <scope>NUCLEOTIDE SEQUENCE [LARGE SCALE GENOMIC DNA]</scope>
    <source>
        <strain evidence="2">cv. Chardonnay</strain>
        <tissue evidence="1">Leaf</tissue>
    </source>
</reference>
<comment type="caution">
    <text evidence="1">The sequence shown here is derived from an EMBL/GenBank/DDBJ whole genome shotgun (WGS) entry which is preliminary data.</text>
</comment>
<gene>
    <name evidence="1" type="ORF">CK203_083047</name>
</gene>